<dbReference type="GO" id="GO:0046872">
    <property type="term" value="F:metal ion binding"/>
    <property type="evidence" value="ECO:0007669"/>
    <property type="project" value="InterPro"/>
</dbReference>
<dbReference type="Proteomes" id="UP000437575">
    <property type="component" value="Unassembled WGS sequence"/>
</dbReference>
<reference evidence="1 2" key="1">
    <citation type="submission" date="2019-11" db="EMBL/GenBank/DDBJ databases">
        <title>Draft Genome Sequence of Plant Growth-Promoting Rhizosphere-Associated Bacteria.</title>
        <authorList>
            <person name="Vasilyev I.Y."/>
            <person name="Radchenko V."/>
            <person name="Ilnitskaya E.V."/>
        </authorList>
    </citation>
    <scope>NUCLEOTIDE SEQUENCE [LARGE SCALE GENOMIC DNA]</scope>
    <source>
        <strain evidence="1 2">VRA_1sq_f</strain>
    </source>
</reference>
<feature type="non-terminal residue" evidence="1">
    <location>
        <position position="1"/>
    </location>
</feature>
<proteinExistence type="predicted"/>
<protein>
    <submittedName>
        <fullName evidence="1">Insulinase family protein</fullName>
    </submittedName>
</protein>
<dbReference type="SUPFAM" id="SSF63411">
    <property type="entry name" value="LuxS/MPP-like metallohydrolase"/>
    <property type="match status" value="1"/>
</dbReference>
<sequence>KKRIKDLIVQAPDLLEDRAEEFELSKKEFLGSIIRSMNSLESIANRYEGRLYDDATIFDMVEILEKITLEDVVKTAEEFLNQDAISIYELLPESR</sequence>
<comment type="caution">
    <text evidence="1">The sequence shown here is derived from an EMBL/GenBank/DDBJ whole genome shotgun (WGS) entry which is preliminary data.</text>
</comment>
<name>A0A6A8LRX2_9LACO</name>
<dbReference type="EMBL" id="WKKZ01001108">
    <property type="protein sequence ID" value="MSE06598.1"/>
    <property type="molecule type" value="Genomic_DNA"/>
</dbReference>
<gene>
    <name evidence="1" type="ORF">GKC34_12875</name>
</gene>
<evidence type="ECO:0000313" key="2">
    <source>
        <dbReference type="Proteomes" id="UP000437575"/>
    </source>
</evidence>
<evidence type="ECO:0000313" key="1">
    <source>
        <dbReference type="EMBL" id="MSE06598.1"/>
    </source>
</evidence>
<dbReference type="Gene3D" id="3.30.830.10">
    <property type="entry name" value="Metalloenzyme, LuxS/M16 peptidase-like"/>
    <property type="match status" value="1"/>
</dbReference>
<accession>A0A6A8LRX2</accession>
<dbReference type="AlphaFoldDB" id="A0A6A8LRX2"/>
<dbReference type="InterPro" id="IPR011249">
    <property type="entry name" value="Metalloenz_LuxS/M16"/>
</dbReference>
<organism evidence="1 2">
    <name type="scientific">Ligilactobacillus salivarius</name>
    <dbReference type="NCBI Taxonomy" id="1624"/>
    <lineage>
        <taxon>Bacteria</taxon>
        <taxon>Bacillati</taxon>
        <taxon>Bacillota</taxon>
        <taxon>Bacilli</taxon>
        <taxon>Lactobacillales</taxon>
        <taxon>Lactobacillaceae</taxon>
        <taxon>Ligilactobacillus</taxon>
    </lineage>
</organism>